<dbReference type="AlphaFoldDB" id="A0A4Y3RWL7"/>
<comment type="similarity">
    <text evidence="1">Belongs to the thioesterase family.</text>
</comment>
<organism evidence="4 5">
    <name type="scientific">Streptomyces gardneri</name>
    <dbReference type="NCBI Taxonomy" id="66892"/>
    <lineage>
        <taxon>Bacteria</taxon>
        <taxon>Bacillati</taxon>
        <taxon>Actinomycetota</taxon>
        <taxon>Actinomycetes</taxon>
        <taxon>Kitasatosporales</taxon>
        <taxon>Streptomycetaceae</taxon>
        <taxon>Streptomyces</taxon>
    </lineage>
</organism>
<evidence type="ECO:0000256" key="1">
    <source>
        <dbReference type="ARBA" id="ARBA00007169"/>
    </source>
</evidence>
<name>A0A4Y3RWL7_9ACTN</name>
<dbReference type="Pfam" id="PF00975">
    <property type="entry name" value="Thioesterase"/>
    <property type="match status" value="1"/>
</dbReference>
<sequence>MDIAWLRRFGGVAQKEPEGGVRLVCFPHAGGAASSYVPLSRLLSPAVDVLAVQYPGRQDRHRERPIESVTRLAELVADALDTVDDRPYAFFGHSMGAVVAYETARTLSARSAPGPLRLFLSGRAAPEPRPQDADRMTSDADVIAAIRMLGGTGVGVLDDPELMEMALPALRADYRAIGSYAWEPGPPLDCPITALVGDADPVAPVARVAAWSGFTDADSDLRVFPGGHFYLDGRTEEIGDVITAALGVRV</sequence>
<gene>
    <name evidence="4" type="ORF">SGA01_73040</name>
</gene>
<dbReference type="InterPro" id="IPR001031">
    <property type="entry name" value="Thioesterase"/>
</dbReference>
<keyword evidence="2" id="KW-0378">Hydrolase</keyword>
<dbReference type="OrthoDB" id="8480037at2"/>
<dbReference type="SUPFAM" id="SSF53474">
    <property type="entry name" value="alpha/beta-Hydrolases"/>
    <property type="match status" value="1"/>
</dbReference>
<feature type="domain" description="Thioesterase TesA-like" evidence="3">
    <location>
        <begin position="24"/>
        <end position="212"/>
    </location>
</feature>
<dbReference type="InterPro" id="IPR029058">
    <property type="entry name" value="AB_hydrolase_fold"/>
</dbReference>
<dbReference type="Proteomes" id="UP000315226">
    <property type="component" value="Unassembled WGS sequence"/>
</dbReference>
<evidence type="ECO:0000256" key="2">
    <source>
        <dbReference type="ARBA" id="ARBA00022801"/>
    </source>
</evidence>
<reference evidence="4 5" key="1">
    <citation type="submission" date="2019-06" db="EMBL/GenBank/DDBJ databases">
        <title>Whole genome shotgun sequence of Streptomyces gardneri NBRC 12865.</title>
        <authorList>
            <person name="Hosoyama A."/>
            <person name="Uohara A."/>
            <person name="Ohji S."/>
            <person name="Ichikawa N."/>
        </authorList>
    </citation>
    <scope>NUCLEOTIDE SEQUENCE [LARGE SCALE GENOMIC DNA]</scope>
    <source>
        <strain evidence="4 5">NBRC 12865</strain>
    </source>
</reference>
<dbReference type="PANTHER" id="PTHR11487:SF0">
    <property type="entry name" value="S-ACYL FATTY ACID SYNTHASE THIOESTERASE, MEDIUM CHAIN"/>
    <property type="match status" value="1"/>
</dbReference>
<dbReference type="RefSeq" id="WP_141302232.1">
    <property type="nucleotide sequence ID" value="NZ_BJMN01000064.1"/>
</dbReference>
<dbReference type="InterPro" id="IPR020802">
    <property type="entry name" value="TesA-like"/>
</dbReference>
<comment type="caution">
    <text evidence="4">The sequence shown here is derived from an EMBL/GenBank/DDBJ whole genome shotgun (WGS) entry which is preliminary data.</text>
</comment>
<dbReference type="EMBL" id="BJMN01000064">
    <property type="protein sequence ID" value="GEB61699.1"/>
    <property type="molecule type" value="Genomic_DNA"/>
</dbReference>
<dbReference type="GO" id="GO:0016787">
    <property type="term" value="F:hydrolase activity"/>
    <property type="evidence" value="ECO:0007669"/>
    <property type="project" value="UniProtKB-KW"/>
</dbReference>
<dbReference type="SMART" id="SM00824">
    <property type="entry name" value="PKS_TE"/>
    <property type="match status" value="1"/>
</dbReference>
<evidence type="ECO:0000259" key="3">
    <source>
        <dbReference type="SMART" id="SM00824"/>
    </source>
</evidence>
<evidence type="ECO:0000313" key="4">
    <source>
        <dbReference type="EMBL" id="GEB61699.1"/>
    </source>
</evidence>
<dbReference type="Gene3D" id="3.40.50.1820">
    <property type="entry name" value="alpha/beta hydrolase"/>
    <property type="match status" value="1"/>
</dbReference>
<dbReference type="GO" id="GO:0008610">
    <property type="term" value="P:lipid biosynthetic process"/>
    <property type="evidence" value="ECO:0007669"/>
    <property type="project" value="TreeGrafter"/>
</dbReference>
<proteinExistence type="inferred from homology"/>
<keyword evidence="5" id="KW-1185">Reference proteome</keyword>
<dbReference type="PANTHER" id="PTHR11487">
    <property type="entry name" value="THIOESTERASE"/>
    <property type="match status" value="1"/>
</dbReference>
<accession>A0A4Y3RWL7</accession>
<evidence type="ECO:0000313" key="5">
    <source>
        <dbReference type="Proteomes" id="UP000315226"/>
    </source>
</evidence>
<dbReference type="InterPro" id="IPR012223">
    <property type="entry name" value="TEII"/>
</dbReference>
<protein>
    <submittedName>
        <fullName evidence="4">Thioesterase</fullName>
    </submittedName>
</protein>